<dbReference type="Gene3D" id="3.30.1360.10">
    <property type="entry name" value="RNA polymerase, RBP11-like subunit"/>
    <property type="match status" value="1"/>
</dbReference>
<dbReference type="Pfam" id="PF03118">
    <property type="entry name" value="RNA_pol_A_CTD"/>
    <property type="match status" value="1"/>
</dbReference>
<dbReference type="AlphaFoldDB" id="A0A2M6WVC4"/>
<dbReference type="FunFam" id="2.170.120.12:FF:000001">
    <property type="entry name" value="DNA-directed RNA polymerase subunit alpha"/>
    <property type="match status" value="1"/>
</dbReference>
<evidence type="ECO:0000256" key="4">
    <source>
        <dbReference type="ARBA" id="ARBA00022478"/>
    </source>
</evidence>
<comment type="caution">
    <text evidence="14">The sequence shown here is derived from an EMBL/GenBank/DDBJ whole genome shotgun (WGS) entry which is preliminary data.</text>
</comment>
<evidence type="ECO:0000256" key="2">
    <source>
        <dbReference type="ARBA" id="ARBA00012418"/>
    </source>
</evidence>
<dbReference type="SMART" id="SM00662">
    <property type="entry name" value="RPOLD"/>
    <property type="match status" value="1"/>
</dbReference>
<gene>
    <name evidence="11" type="primary">rpoA</name>
    <name evidence="14" type="ORF">COT82_01415</name>
</gene>
<dbReference type="Gene3D" id="2.170.120.12">
    <property type="entry name" value="DNA-directed RNA polymerase, insert domain"/>
    <property type="match status" value="1"/>
</dbReference>
<proteinExistence type="inferred from homology"/>
<feature type="region of interest" description="Alpha N-terminal domain (alpha-NTD)" evidence="11">
    <location>
        <begin position="1"/>
        <end position="231"/>
    </location>
</feature>
<dbReference type="CDD" id="cd06928">
    <property type="entry name" value="RNAP_alpha_NTD"/>
    <property type="match status" value="1"/>
</dbReference>
<evidence type="ECO:0000256" key="11">
    <source>
        <dbReference type="HAMAP-Rule" id="MF_00059"/>
    </source>
</evidence>
<dbReference type="GO" id="GO:0003677">
    <property type="term" value="F:DNA binding"/>
    <property type="evidence" value="ECO:0007669"/>
    <property type="project" value="UniProtKB-UniRule"/>
</dbReference>
<dbReference type="InterPro" id="IPR036643">
    <property type="entry name" value="RNApol_insert_sf"/>
</dbReference>
<dbReference type="InterPro" id="IPR036603">
    <property type="entry name" value="RBP11-like"/>
</dbReference>
<evidence type="ECO:0000256" key="8">
    <source>
        <dbReference type="ARBA" id="ARBA00032524"/>
    </source>
</evidence>
<organism evidence="14 15">
    <name type="scientific">Candidatus Campbellbacteria bacterium CG10_big_fil_rev_8_21_14_0_10_35_52</name>
    <dbReference type="NCBI Taxonomy" id="1974527"/>
    <lineage>
        <taxon>Bacteria</taxon>
        <taxon>Candidatus Campbelliibacteriota</taxon>
    </lineage>
</organism>
<dbReference type="GO" id="GO:0046983">
    <property type="term" value="F:protein dimerization activity"/>
    <property type="evidence" value="ECO:0007669"/>
    <property type="project" value="InterPro"/>
</dbReference>
<dbReference type="EMBL" id="PFAA01000029">
    <property type="protein sequence ID" value="PIT96763.1"/>
    <property type="molecule type" value="Genomic_DNA"/>
</dbReference>
<dbReference type="SUPFAM" id="SSF47789">
    <property type="entry name" value="C-terminal domain of RNA polymerase alpha subunit"/>
    <property type="match status" value="1"/>
</dbReference>
<dbReference type="InterPro" id="IPR011263">
    <property type="entry name" value="DNA-dir_RNA_pol_RpoA/D/Rpb3"/>
</dbReference>
<comment type="domain">
    <text evidence="11">The N-terminal domain is essential for RNAP assembly and basal transcription, whereas the C-terminal domain is involved in interaction with transcriptional regulators and with upstream promoter elements.</text>
</comment>
<evidence type="ECO:0000313" key="14">
    <source>
        <dbReference type="EMBL" id="PIT96763.1"/>
    </source>
</evidence>
<protein>
    <recommendedName>
        <fullName evidence="3 11">DNA-directed RNA polymerase subunit alpha</fullName>
        <shortName evidence="11">RNAP subunit alpha</shortName>
        <ecNumber evidence="2 11">2.7.7.6</ecNumber>
    </recommendedName>
    <alternativeName>
        <fullName evidence="9 11">RNA polymerase subunit alpha</fullName>
    </alternativeName>
    <alternativeName>
        <fullName evidence="8 11">Transcriptase subunit alpha</fullName>
    </alternativeName>
</protein>
<dbReference type="GO" id="GO:0006351">
    <property type="term" value="P:DNA-templated transcription"/>
    <property type="evidence" value="ECO:0007669"/>
    <property type="project" value="UniProtKB-UniRule"/>
</dbReference>
<comment type="catalytic activity">
    <reaction evidence="10 11">
        <text>RNA(n) + a ribonucleoside 5'-triphosphate = RNA(n+1) + diphosphate</text>
        <dbReference type="Rhea" id="RHEA:21248"/>
        <dbReference type="Rhea" id="RHEA-COMP:14527"/>
        <dbReference type="Rhea" id="RHEA-COMP:17342"/>
        <dbReference type="ChEBI" id="CHEBI:33019"/>
        <dbReference type="ChEBI" id="CHEBI:61557"/>
        <dbReference type="ChEBI" id="CHEBI:140395"/>
        <dbReference type="EC" id="2.7.7.6"/>
    </reaction>
</comment>
<evidence type="ECO:0000256" key="9">
    <source>
        <dbReference type="ARBA" id="ARBA00033070"/>
    </source>
</evidence>
<evidence type="ECO:0000313" key="15">
    <source>
        <dbReference type="Proteomes" id="UP000230481"/>
    </source>
</evidence>
<sequence length="328" mass="36983">MSEYNVSLPSKPRIVSEEEFKGTYEIDGLYPGYGHTLGNSLRRIILSSLPGSAITSVKIEGVPHEFSVLEGVKEDIVTILLNLKKIRIQMMTDEPQTISLNIKGPKIVIAGDIKTPSQLEILNPDQQIAEITDKKTNLSMEITVERGLGYVSKDVLQKDKVDIGVISLDAIFTPIRRVNYEVENMRVGNRTDFNRLRIVIETDGTITAHKALEKSIEIMINQLKAVVGFKEEEKEPEYKEKDKDKDKEISEKAKTKEEEKLDTEFLKTRIESFNLSVRNINALTKANIRTVGGLVRKKEEDILEIEGLGKKGLQEIKRTLGNYGITLK</sequence>
<dbReference type="HAMAP" id="MF_00059">
    <property type="entry name" value="RNApol_bact_RpoA"/>
    <property type="match status" value="1"/>
</dbReference>
<dbReference type="InterPro" id="IPR011262">
    <property type="entry name" value="DNA-dir_RNA_pol_insert"/>
</dbReference>
<dbReference type="EC" id="2.7.7.6" evidence="2 11"/>
<dbReference type="InterPro" id="IPR011773">
    <property type="entry name" value="DNA-dir_RpoA"/>
</dbReference>
<comment type="subunit">
    <text evidence="11">Homodimer. The RNAP catalytic core consists of 2 alpha, 1 beta, 1 beta' and 1 omega subunit. When a sigma factor is associated with the core the holoenzyme is formed, which can initiate transcription.</text>
</comment>
<comment type="similarity">
    <text evidence="1 11">Belongs to the RNA polymerase alpha chain family.</text>
</comment>
<dbReference type="InterPro" id="IPR011260">
    <property type="entry name" value="RNAP_asu_C"/>
</dbReference>
<comment type="function">
    <text evidence="11">DNA-dependent RNA polymerase catalyzes the transcription of DNA into RNA using the four ribonucleoside triphosphates as substrates.</text>
</comment>
<evidence type="ECO:0000256" key="6">
    <source>
        <dbReference type="ARBA" id="ARBA00022695"/>
    </source>
</evidence>
<dbReference type="GO" id="GO:0005737">
    <property type="term" value="C:cytoplasm"/>
    <property type="evidence" value="ECO:0007669"/>
    <property type="project" value="UniProtKB-ARBA"/>
</dbReference>
<dbReference type="NCBIfam" id="NF003513">
    <property type="entry name" value="PRK05182.1-2"/>
    <property type="match status" value="1"/>
</dbReference>
<dbReference type="GO" id="GO:0003899">
    <property type="term" value="F:DNA-directed RNA polymerase activity"/>
    <property type="evidence" value="ECO:0007669"/>
    <property type="project" value="UniProtKB-UniRule"/>
</dbReference>
<dbReference type="Proteomes" id="UP000230481">
    <property type="component" value="Unassembled WGS sequence"/>
</dbReference>
<dbReference type="NCBIfam" id="TIGR02027">
    <property type="entry name" value="rpoA"/>
    <property type="match status" value="1"/>
</dbReference>
<name>A0A2M6WVC4_9BACT</name>
<feature type="region of interest" description="Disordered" evidence="12">
    <location>
        <begin position="234"/>
        <end position="254"/>
    </location>
</feature>
<evidence type="ECO:0000256" key="3">
    <source>
        <dbReference type="ARBA" id="ARBA00015972"/>
    </source>
</evidence>
<feature type="region of interest" description="Alpha C-terminal domain (alpha-CTD)" evidence="11">
    <location>
        <begin position="261"/>
        <end position="328"/>
    </location>
</feature>
<evidence type="ECO:0000256" key="10">
    <source>
        <dbReference type="ARBA" id="ARBA00048552"/>
    </source>
</evidence>
<dbReference type="Gene3D" id="1.10.150.20">
    <property type="entry name" value="5' to 3' exonuclease, C-terminal subdomain"/>
    <property type="match status" value="1"/>
</dbReference>
<evidence type="ECO:0000256" key="7">
    <source>
        <dbReference type="ARBA" id="ARBA00023163"/>
    </source>
</evidence>
<keyword evidence="7 11" id="KW-0804">Transcription</keyword>
<evidence type="ECO:0000259" key="13">
    <source>
        <dbReference type="SMART" id="SM00662"/>
    </source>
</evidence>
<evidence type="ECO:0000256" key="12">
    <source>
        <dbReference type="SAM" id="MobiDB-lite"/>
    </source>
</evidence>
<keyword evidence="4 11" id="KW-0240">DNA-directed RNA polymerase</keyword>
<keyword evidence="5 11" id="KW-0808">Transferase</keyword>
<reference evidence="15" key="1">
    <citation type="submission" date="2017-09" db="EMBL/GenBank/DDBJ databases">
        <title>Depth-based differentiation of microbial function through sediment-hosted aquifers and enrichment of novel symbionts in the deep terrestrial subsurface.</title>
        <authorList>
            <person name="Probst A.J."/>
            <person name="Ladd B."/>
            <person name="Jarett J.K."/>
            <person name="Geller-Mcgrath D.E."/>
            <person name="Sieber C.M.K."/>
            <person name="Emerson J.B."/>
            <person name="Anantharaman K."/>
            <person name="Thomas B.C."/>
            <person name="Malmstrom R."/>
            <person name="Stieglmeier M."/>
            <person name="Klingl A."/>
            <person name="Woyke T."/>
            <person name="Ryan C.M."/>
            <person name="Banfield J.F."/>
        </authorList>
    </citation>
    <scope>NUCLEOTIDE SEQUENCE [LARGE SCALE GENOMIC DNA]</scope>
</reference>
<dbReference type="Pfam" id="PF01000">
    <property type="entry name" value="RNA_pol_A_bac"/>
    <property type="match status" value="1"/>
</dbReference>
<accession>A0A2M6WVC4</accession>
<dbReference type="SUPFAM" id="SSF56553">
    <property type="entry name" value="Insert subdomain of RNA polymerase alpha subunit"/>
    <property type="match status" value="1"/>
</dbReference>
<dbReference type="Pfam" id="PF01193">
    <property type="entry name" value="RNA_pol_L"/>
    <property type="match status" value="1"/>
</dbReference>
<dbReference type="SUPFAM" id="SSF55257">
    <property type="entry name" value="RBP11-like subunits of RNA polymerase"/>
    <property type="match status" value="1"/>
</dbReference>
<feature type="domain" description="DNA-directed RNA polymerase RpoA/D/Rpb3-type" evidence="13">
    <location>
        <begin position="21"/>
        <end position="229"/>
    </location>
</feature>
<keyword evidence="6 11" id="KW-0548">Nucleotidyltransferase</keyword>
<evidence type="ECO:0000256" key="1">
    <source>
        <dbReference type="ARBA" id="ARBA00007123"/>
    </source>
</evidence>
<evidence type="ECO:0000256" key="5">
    <source>
        <dbReference type="ARBA" id="ARBA00022679"/>
    </source>
</evidence>
<dbReference type="GO" id="GO:0000428">
    <property type="term" value="C:DNA-directed RNA polymerase complex"/>
    <property type="evidence" value="ECO:0007669"/>
    <property type="project" value="UniProtKB-KW"/>
</dbReference>
<dbReference type="NCBIfam" id="NF003519">
    <property type="entry name" value="PRK05182.2-5"/>
    <property type="match status" value="1"/>
</dbReference>